<feature type="region of interest" description="Disordered" evidence="1">
    <location>
        <begin position="1"/>
        <end position="66"/>
    </location>
</feature>
<feature type="transmembrane region" description="Helical" evidence="2">
    <location>
        <begin position="247"/>
        <end position="265"/>
    </location>
</feature>
<evidence type="ECO:0000313" key="5">
    <source>
        <dbReference type="Proteomes" id="UP001385951"/>
    </source>
</evidence>
<accession>A0AAW0GFE4</accession>
<evidence type="ECO:0000259" key="3">
    <source>
        <dbReference type="Pfam" id="PF20153"/>
    </source>
</evidence>
<evidence type="ECO:0000256" key="2">
    <source>
        <dbReference type="SAM" id="Phobius"/>
    </source>
</evidence>
<comment type="caution">
    <text evidence="4">The sequence shown here is derived from an EMBL/GenBank/DDBJ whole genome shotgun (WGS) entry which is preliminary data.</text>
</comment>
<keyword evidence="5" id="KW-1185">Reference proteome</keyword>
<protein>
    <recommendedName>
        <fullName evidence="3">DUF6535 domain-containing protein</fullName>
    </recommendedName>
</protein>
<keyword evidence="2" id="KW-1133">Transmembrane helix</keyword>
<sequence>MSHPLDPGVVESQPDTSSSSSGTEIISLAVIPPTDPPTTPDGVGPSAPTGSPTSSDPTVVNIDGPYTPPPVIHNKLCRLRNSKPEPAWNGTCPLCMTFKWLDPGPGRFVQGPPDYWPVYSHPPGEDQNEMPKLVHPMAELNFGSPQSLKPNPQDSITKVSAAVRNIDEVRVQKSRDEIDTLLVVAGLFSAIQTAFIIESYKQLQSDPADMTNQLLKYLSQQLSNSSIPAVADFPSSTTTTPSVRINTFWFCGLVISLMTASFGIITKQWLREYLVHESSAEVYLRIRFFRIEGWEKWRASEIVAILPFLLQFSMLLFFLGLTEFLNPLNKDVDKAVKALVYLWASLVAAVTLAPILSPRCPWKTPLLNRPLHLIRDCLFYAYHGFYEWRHNKYPITVDLQRPRNWLSDVATWLRQGIPSAPKAMLAIVGTSCTAIGKFIVPSKGTEDYYIPIKHDEKALASDQQYDHKHLLGTYQLVQTDEHLSLIIGALGDKVHSLNETLQCLTGVRTLRDSVTKVEKTDDDDDDKTKEDQFLWPIGHPFSYGRALLSILISLLIAKLQQQVEKSATTTPDIINVLRFLLDPYNEEYVDGQVLWPLIGGMLLDHNLTRTTMEALMDRWELIRDVPRFPQLHQSQSKMMIQNIFDTILTLIKEYIAQDGNEPSSSKNQRFCDRWILEKKAHAPCILLDVMLSMISYANMADIEDQSDLFHQAITEIIEALKPMAISQPDFALSFDLSIRRLDYLRQKLPSLADDCSLLTKELEFHLVSYYINQPKADGNTLRIWQRYLGISPHWRQLLEREGLLATVDGVTDLASGFETGEKHPIVHHYSLGEIFE</sequence>
<gene>
    <name evidence="4" type="ORF">QCA50_008946</name>
</gene>
<evidence type="ECO:0000256" key="1">
    <source>
        <dbReference type="SAM" id="MobiDB-lite"/>
    </source>
</evidence>
<proteinExistence type="predicted"/>
<feature type="transmembrane region" description="Helical" evidence="2">
    <location>
        <begin position="338"/>
        <end position="356"/>
    </location>
</feature>
<dbReference type="Pfam" id="PF20153">
    <property type="entry name" value="DUF6535"/>
    <property type="match status" value="1"/>
</dbReference>
<dbReference type="AlphaFoldDB" id="A0AAW0GFE4"/>
<dbReference type="Proteomes" id="UP001385951">
    <property type="component" value="Unassembled WGS sequence"/>
</dbReference>
<name>A0AAW0GFE4_9APHY</name>
<feature type="compositionally biased region" description="Low complexity" evidence="1">
    <location>
        <begin position="40"/>
        <end position="60"/>
    </location>
</feature>
<dbReference type="EMBL" id="JASBNA010000012">
    <property type="protein sequence ID" value="KAK7687730.1"/>
    <property type="molecule type" value="Genomic_DNA"/>
</dbReference>
<keyword evidence="2" id="KW-0472">Membrane</keyword>
<organism evidence="4 5">
    <name type="scientific">Cerrena zonata</name>
    <dbReference type="NCBI Taxonomy" id="2478898"/>
    <lineage>
        <taxon>Eukaryota</taxon>
        <taxon>Fungi</taxon>
        <taxon>Dikarya</taxon>
        <taxon>Basidiomycota</taxon>
        <taxon>Agaricomycotina</taxon>
        <taxon>Agaricomycetes</taxon>
        <taxon>Polyporales</taxon>
        <taxon>Cerrenaceae</taxon>
        <taxon>Cerrena</taxon>
    </lineage>
</organism>
<feature type="transmembrane region" description="Helical" evidence="2">
    <location>
        <begin position="299"/>
        <end position="318"/>
    </location>
</feature>
<dbReference type="InterPro" id="IPR045338">
    <property type="entry name" value="DUF6535"/>
</dbReference>
<keyword evidence="2" id="KW-0812">Transmembrane</keyword>
<reference evidence="4 5" key="1">
    <citation type="submission" date="2022-09" db="EMBL/GenBank/DDBJ databases">
        <authorList>
            <person name="Palmer J.M."/>
        </authorList>
    </citation>
    <scope>NUCLEOTIDE SEQUENCE [LARGE SCALE GENOMIC DNA]</scope>
    <source>
        <strain evidence="4 5">DSM 7382</strain>
    </source>
</reference>
<feature type="domain" description="DUF6535" evidence="3">
    <location>
        <begin position="162"/>
        <end position="325"/>
    </location>
</feature>
<evidence type="ECO:0000313" key="4">
    <source>
        <dbReference type="EMBL" id="KAK7687730.1"/>
    </source>
</evidence>